<evidence type="ECO:0000313" key="7">
    <source>
        <dbReference type="Proteomes" id="UP001217838"/>
    </source>
</evidence>
<evidence type="ECO:0000256" key="2">
    <source>
        <dbReference type="ARBA" id="ARBA00022692"/>
    </source>
</evidence>
<dbReference type="PIRSF" id="PIRSF036466">
    <property type="entry name" value="UCP036466"/>
    <property type="match status" value="1"/>
</dbReference>
<keyword evidence="4 5" id="KW-0472">Membrane</keyword>
<organism evidence="6 7">
    <name type="scientific">Nannocystis radixulma</name>
    <dbReference type="NCBI Taxonomy" id="2995305"/>
    <lineage>
        <taxon>Bacteria</taxon>
        <taxon>Pseudomonadati</taxon>
        <taxon>Myxococcota</taxon>
        <taxon>Polyangia</taxon>
        <taxon>Nannocystales</taxon>
        <taxon>Nannocystaceae</taxon>
        <taxon>Nannocystis</taxon>
    </lineage>
</organism>
<feature type="transmembrane region" description="Helical" evidence="5">
    <location>
        <begin position="7"/>
        <end position="27"/>
    </location>
</feature>
<evidence type="ECO:0000256" key="1">
    <source>
        <dbReference type="ARBA" id="ARBA00022475"/>
    </source>
</evidence>
<dbReference type="EMBL" id="JAQNDN010000020">
    <property type="protein sequence ID" value="MDC0672801.1"/>
    <property type="molecule type" value="Genomic_DNA"/>
</dbReference>
<comment type="caution">
    <text evidence="6">The sequence shown here is derived from an EMBL/GenBank/DDBJ whole genome shotgun (WGS) entry which is preliminary data.</text>
</comment>
<protein>
    <submittedName>
        <fullName evidence="6">DUF1328 domain-containing protein</fullName>
    </submittedName>
</protein>
<evidence type="ECO:0000256" key="4">
    <source>
        <dbReference type="ARBA" id="ARBA00023136"/>
    </source>
</evidence>
<dbReference type="HAMAP" id="MF_01361">
    <property type="entry name" value="UPF0391"/>
    <property type="match status" value="1"/>
</dbReference>
<reference evidence="6 7" key="1">
    <citation type="submission" date="2022-11" db="EMBL/GenBank/DDBJ databases">
        <title>Minimal conservation of predation-associated metabolite biosynthetic gene clusters underscores biosynthetic potential of Myxococcota including descriptions for ten novel species: Archangium lansinium sp. nov., Myxococcus landrumus sp. nov., Nannocystis bai.</title>
        <authorList>
            <person name="Ahearne A."/>
            <person name="Stevens C."/>
            <person name="Dowd S."/>
        </authorList>
    </citation>
    <scope>NUCLEOTIDE SEQUENCE [LARGE SCALE GENOMIC DNA]</scope>
    <source>
        <strain evidence="6 7">NCELM</strain>
    </source>
</reference>
<gene>
    <name evidence="6" type="ORF">POL58_33925</name>
</gene>
<dbReference type="InterPro" id="IPR009760">
    <property type="entry name" value="DUF1328"/>
</dbReference>
<evidence type="ECO:0000256" key="3">
    <source>
        <dbReference type="ARBA" id="ARBA00022989"/>
    </source>
</evidence>
<sequence>MFRWALIFLFISLVAAVLGFGGITFIAVQLAQVLFYIFLAGFAVFLVAGLLG</sequence>
<feature type="transmembrane region" description="Helical" evidence="5">
    <location>
        <begin position="33"/>
        <end position="51"/>
    </location>
</feature>
<name>A0ABT5BIL2_9BACT</name>
<accession>A0ABT5BIL2</accession>
<keyword evidence="1" id="KW-1003">Cell membrane</keyword>
<evidence type="ECO:0000313" key="6">
    <source>
        <dbReference type="EMBL" id="MDC0672801.1"/>
    </source>
</evidence>
<dbReference type="RefSeq" id="WP_272004896.1">
    <property type="nucleotide sequence ID" value="NZ_JAQNDN010000020.1"/>
</dbReference>
<keyword evidence="2 5" id="KW-0812">Transmembrane</keyword>
<proteinExistence type="inferred from homology"/>
<keyword evidence="3 5" id="KW-1133">Transmembrane helix</keyword>
<dbReference type="Proteomes" id="UP001217838">
    <property type="component" value="Unassembled WGS sequence"/>
</dbReference>
<keyword evidence="7" id="KW-1185">Reference proteome</keyword>
<evidence type="ECO:0000256" key="5">
    <source>
        <dbReference type="SAM" id="Phobius"/>
    </source>
</evidence>
<dbReference type="Pfam" id="PF07043">
    <property type="entry name" value="DUF1328"/>
    <property type="match status" value="1"/>
</dbReference>